<accession>A0A2P2K351</accession>
<name>A0A2P2K351_RHIMU</name>
<proteinExistence type="predicted"/>
<protein>
    <submittedName>
        <fullName evidence="1">Uncharacterized protein</fullName>
    </submittedName>
</protein>
<dbReference type="EMBL" id="GGEC01019666">
    <property type="protein sequence ID" value="MBX00150.1"/>
    <property type="molecule type" value="Transcribed_RNA"/>
</dbReference>
<reference evidence="1" key="1">
    <citation type="submission" date="2018-02" db="EMBL/GenBank/DDBJ databases">
        <title>Rhizophora mucronata_Transcriptome.</title>
        <authorList>
            <person name="Meera S.P."/>
            <person name="Sreeshan A."/>
            <person name="Augustine A."/>
        </authorList>
    </citation>
    <scope>NUCLEOTIDE SEQUENCE</scope>
    <source>
        <tissue evidence="1">Leaf</tissue>
    </source>
</reference>
<organism evidence="1">
    <name type="scientific">Rhizophora mucronata</name>
    <name type="common">Asiatic mangrove</name>
    <dbReference type="NCBI Taxonomy" id="61149"/>
    <lineage>
        <taxon>Eukaryota</taxon>
        <taxon>Viridiplantae</taxon>
        <taxon>Streptophyta</taxon>
        <taxon>Embryophyta</taxon>
        <taxon>Tracheophyta</taxon>
        <taxon>Spermatophyta</taxon>
        <taxon>Magnoliopsida</taxon>
        <taxon>eudicotyledons</taxon>
        <taxon>Gunneridae</taxon>
        <taxon>Pentapetalae</taxon>
        <taxon>rosids</taxon>
        <taxon>fabids</taxon>
        <taxon>Malpighiales</taxon>
        <taxon>Rhizophoraceae</taxon>
        <taxon>Rhizophora</taxon>
    </lineage>
</organism>
<sequence length="21" mass="2555">MLKSDYKEPRICQTRITKLCQ</sequence>
<evidence type="ECO:0000313" key="1">
    <source>
        <dbReference type="EMBL" id="MBX00150.1"/>
    </source>
</evidence>
<dbReference type="AlphaFoldDB" id="A0A2P2K351"/>